<sequence>MVGGQTDPRFSTGLRFFLSVGLAEMNNEDEFREMKLREFLKIETIGEGAFGKVYLVKSDRNRKTYALKAINKRLILNKKQQAHVISERNIQMSCDCNFIVRLHRTYRDNRSIYLLMEYCIGGELWKLIKERGRFDELTTRYYCAAALEALQYLHNRSIVYRDLKPENMLLQLNGTPKLTDFGFSKILGGNGGKTWTFCGTTEYLAPEVILNKGHDTAVDIWALGIFLYELLTGMFLKFVRHINSVDLLNKIIFRPPFTSSSSEKIYRTILIGFDQLLWPKYISNDVISLIRNLCCHNFEQRLGYRNIDEIRSHRWFSTFNFESFRNSSMTPPIVPTVYIFYNCFYKLFSQKFLSVS</sequence>
<dbReference type="GO" id="GO:0005524">
    <property type="term" value="F:ATP binding"/>
    <property type="evidence" value="ECO:0007669"/>
    <property type="project" value="UniProtKB-UniRule"/>
</dbReference>
<organism evidence="10 12">
    <name type="scientific">Dracunculus medinensis</name>
    <name type="common">Guinea worm</name>
    <dbReference type="NCBI Taxonomy" id="318479"/>
    <lineage>
        <taxon>Eukaryota</taxon>
        <taxon>Metazoa</taxon>
        <taxon>Ecdysozoa</taxon>
        <taxon>Nematoda</taxon>
        <taxon>Chromadorea</taxon>
        <taxon>Rhabditida</taxon>
        <taxon>Spirurina</taxon>
        <taxon>Dracunculoidea</taxon>
        <taxon>Dracunculidae</taxon>
        <taxon>Dracunculus</taxon>
    </lineage>
</organism>
<reference evidence="9 11" key="2">
    <citation type="submission" date="2018-11" db="EMBL/GenBank/DDBJ databases">
        <authorList>
            <consortium name="Pathogen Informatics"/>
        </authorList>
    </citation>
    <scope>NUCLEOTIDE SEQUENCE [LARGE SCALE GENOMIC DNA]</scope>
</reference>
<evidence type="ECO:0000256" key="2">
    <source>
        <dbReference type="ARBA" id="ARBA00022679"/>
    </source>
</evidence>
<dbReference type="InterPro" id="IPR011009">
    <property type="entry name" value="Kinase-like_dom_sf"/>
</dbReference>
<keyword evidence="5 6" id="KW-0067">ATP-binding</keyword>
<dbReference type="InterPro" id="IPR008271">
    <property type="entry name" value="Ser/Thr_kinase_AS"/>
</dbReference>
<keyword evidence="2" id="KW-0808">Transferase</keyword>
<evidence type="ECO:0000313" key="9">
    <source>
        <dbReference type="EMBL" id="VDN53158.1"/>
    </source>
</evidence>
<keyword evidence="11" id="KW-1185">Reference proteome</keyword>
<reference evidence="12" key="1">
    <citation type="submission" date="2017-02" db="UniProtKB">
        <authorList>
            <consortium name="WormBaseParasite"/>
        </authorList>
    </citation>
    <scope>IDENTIFICATION</scope>
</reference>
<dbReference type="Proteomes" id="UP000274756">
    <property type="component" value="Unassembled WGS sequence"/>
</dbReference>
<dbReference type="Gene3D" id="3.30.200.20">
    <property type="entry name" value="Phosphorylase Kinase, domain 1"/>
    <property type="match status" value="1"/>
</dbReference>
<evidence type="ECO:0000313" key="12">
    <source>
        <dbReference type="WBParaSite" id="DME_0000942701-mRNA-1"/>
    </source>
</evidence>
<dbReference type="PROSITE" id="PS50011">
    <property type="entry name" value="PROTEIN_KINASE_DOM"/>
    <property type="match status" value="1"/>
</dbReference>
<evidence type="ECO:0000256" key="3">
    <source>
        <dbReference type="ARBA" id="ARBA00022741"/>
    </source>
</evidence>
<dbReference type="PROSITE" id="PS00107">
    <property type="entry name" value="PROTEIN_KINASE_ATP"/>
    <property type="match status" value="1"/>
</dbReference>
<keyword evidence="4" id="KW-0418">Kinase</keyword>
<evidence type="ECO:0000256" key="1">
    <source>
        <dbReference type="ARBA" id="ARBA00022527"/>
    </source>
</evidence>
<dbReference type="FunFam" id="3.30.200.20:FF:000042">
    <property type="entry name" value="Aurora kinase A"/>
    <property type="match status" value="1"/>
</dbReference>
<gene>
    <name evidence="9" type="ORF">DME_LOCUS3131</name>
</gene>
<dbReference type="STRING" id="318479.A0A0N4UNE7"/>
<evidence type="ECO:0000259" key="8">
    <source>
        <dbReference type="PROSITE" id="PS50011"/>
    </source>
</evidence>
<dbReference type="WBParaSite" id="DME_0000942701-mRNA-1">
    <property type="protein sequence ID" value="DME_0000942701-mRNA-1"/>
    <property type="gene ID" value="DME_0000942701"/>
</dbReference>
<evidence type="ECO:0000313" key="10">
    <source>
        <dbReference type="Proteomes" id="UP000038040"/>
    </source>
</evidence>
<dbReference type="PANTHER" id="PTHR24353">
    <property type="entry name" value="CYCLIC NUCLEOTIDE-DEPENDENT PROTEIN KINASE"/>
    <property type="match status" value="1"/>
</dbReference>
<dbReference type="EMBL" id="UYYG01000107">
    <property type="protein sequence ID" value="VDN53158.1"/>
    <property type="molecule type" value="Genomic_DNA"/>
</dbReference>
<evidence type="ECO:0000313" key="11">
    <source>
        <dbReference type="Proteomes" id="UP000274756"/>
    </source>
</evidence>
<dbReference type="Proteomes" id="UP000038040">
    <property type="component" value="Unplaced"/>
</dbReference>
<dbReference type="PROSITE" id="PS00108">
    <property type="entry name" value="PROTEIN_KINASE_ST"/>
    <property type="match status" value="1"/>
</dbReference>
<feature type="binding site" evidence="6">
    <location>
        <position position="68"/>
    </location>
    <ligand>
        <name>ATP</name>
        <dbReference type="ChEBI" id="CHEBI:30616"/>
    </ligand>
</feature>
<evidence type="ECO:0000256" key="6">
    <source>
        <dbReference type="PROSITE-ProRule" id="PRU10141"/>
    </source>
</evidence>
<evidence type="ECO:0000256" key="7">
    <source>
        <dbReference type="RuleBase" id="RU000304"/>
    </source>
</evidence>
<dbReference type="Pfam" id="PF00069">
    <property type="entry name" value="Pkinase"/>
    <property type="match status" value="1"/>
</dbReference>
<name>A0A0N4UNE7_DRAME</name>
<dbReference type="Gene3D" id="1.10.510.10">
    <property type="entry name" value="Transferase(Phosphotransferase) domain 1"/>
    <property type="match status" value="1"/>
</dbReference>
<keyword evidence="1 7" id="KW-0723">Serine/threonine-protein kinase</keyword>
<proteinExistence type="inferred from homology"/>
<protein>
    <submittedName>
        <fullName evidence="12">Protein kinase domain-containing protein</fullName>
    </submittedName>
</protein>
<dbReference type="OrthoDB" id="63267at2759"/>
<evidence type="ECO:0000256" key="5">
    <source>
        <dbReference type="ARBA" id="ARBA00022840"/>
    </source>
</evidence>
<dbReference type="InterPro" id="IPR000719">
    <property type="entry name" value="Prot_kinase_dom"/>
</dbReference>
<comment type="similarity">
    <text evidence="7">Belongs to the protein kinase superfamily.</text>
</comment>
<dbReference type="AlphaFoldDB" id="A0A0N4UNE7"/>
<dbReference type="GO" id="GO:0004690">
    <property type="term" value="F:cyclic nucleotide-dependent protein kinase activity"/>
    <property type="evidence" value="ECO:0007669"/>
    <property type="project" value="UniProtKB-ARBA"/>
</dbReference>
<evidence type="ECO:0000256" key="4">
    <source>
        <dbReference type="ARBA" id="ARBA00022777"/>
    </source>
</evidence>
<dbReference type="InterPro" id="IPR017441">
    <property type="entry name" value="Protein_kinase_ATP_BS"/>
</dbReference>
<feature type="domain" description="Protein kinase" evidence="8">
    <location>
        <begin position="39"/>
        <end position="316"/>
    </location>
</feature>
<dbReference type="SUPFAM" id="SSF56112">
    <property type="entry name" value="Protein kinase-like (PK-like)"/>
    <property type="match status" value="1"/>
</dbReference>
<keyword evidence="3 6" id="KW-0547">Nucleotide-binding</keyword>
<dbReference type="SMART" id="SM00220">
    <property type="entry name" value="S_TKc"/>
    <property type="match status" value="1"/>
</dbReference>
<dbReference type="PANTHER" id="PTHR24353:SF91">
    <property type="match status" value="1"/>
</dbReference>
<accession>A0A0N4UNE7</accession>